<dbReference type="Gene3D" id="1.20.120.910">
    <property type="entry name" value="DksA, coiled-coil domain"/>
    <property type="match status" value="1"/>
</dbReference>
<feature type="zinc finger region" description="dksA C4-type" evidence="4">
    <location>
        <begin position="92"/>
        <end position="116"/>
    </location>
</feature>
<dbReference type="InterPro" id="IPR000962">
    <property type="entry name" value="Znf_DskA_TraR"/>
</dbReference>
<comment type="caution">
    <text evidence="6">The sequence shown here is derived from an EMBL/GenBank/DDBJ whole genome shotgun (WGS) entry which is preliminary data.</text>
</comment>
<dbReference type="Pfam" id="PF01258">
    <property type="entry name" value="zf-dskA_traR"/>
    <property type="match status" value="1"/>
</dbReference>
<dbReference type="InterPro" id="IPR020458">
    <property type="entry name" value="Znf_DskA_TraR_CS"/>
</dbReference>
<dbReference type="EMBL" id="JABVEC010000028">
    <property type="protein sequence ID" value="MBC6469527.1"/>
    <property type="molecule type" value="Genomic_DNA"/>
</dbReference>
<gene>
    <name evidence="6" type="ORF">HKK74_29145</name>
</gene>
<proteinExistence type="predicted"/>
<evidence type="ECO:0000256" key="1">
    <source>
        <dbReference type="ARBA" id="ARBA00022723"/>
    </source>
</evidence>
<keyword evidence="7" id="KW-1185">Reference proteome</keyword>
<evidence type="ECO:0000313" key="6">
    <source>
        <dbReference type="EMBL" id="MBC6469527.1"/>
    </source>
</evidence>
<feature type="domain" description="Zinc finger DksA/TraR C4-type" evidence="5">
    <location>
        <begin position="87"/>
        <end position="119"/>
    </location>
</feature>
<accession>A0ABR7LYF4</accession>
<dbReference type="PROSITE" id="PS51128">
    <property type="entry name" value="ZF_DKSA_2"/>
    <property type="match status" value="1"/>
</dbReference>
<evidence type="ECO:0000313" key="7">
    <source>
        <dbReference type="Proteomes" id="UP000805614"/>
    </source>
</evidence>
<organism evidence="6 7">
    <name type="scientific">Actinomadura alba</name>
    <dbReference type="NCBI Taxonomy" id="406431"/>
    <lineage>
        <taxon>Bacteria</taxon>
        <taxon>Bacillati</taxon>
        <taxon>Actinomycetota</taxon>
        <taxon>Actinomycetes</taxon>
        <taxon>Streptosporangiales</taxon>
        <taxon>Thermomonosporaceae</taxon>
        <taxon>Actinomadura</taxon>
    </lineage>
</organism>
<name>A0ABR7LYF4_9ACTN</name>
<dbReference type="PROSITE" id="PS01102">
    <property type="entry name" value="ZF_DKSA_1"/>
    <property type="match status" value="1"/>
</dbReference>
<dbReference type="Proteomes" id="UP000805614">
    <property type="component" value="Unassembled WGS sequence"/>
</dbReference>
<sequence length="120" mass="12943">MAKRVPDASALEELLTAERVSTLRQIAALTRDWDGLVESSADIGVDDEHDPEGATLAFERSQIDGLLSRAHEHLTDLDSALEALRAGTYGTCERCGDPIAPERLTARPAARTCIRCAAAR</sequence>
<evidence type="ECO:0000259" key="5">
    <source>
        <dbReference type="Pfam" id="PF01258"/>
    </source>
</evidence>
<protein>
    <submittedName>
        <fullName evidence="6">TraR/DksA C4-type zinc finger protein</fullName>
    </submittedName>
</protein>
<dbReference type="SUPFAM" id="SSF57716">
    <property type="entry name" value="Glucocorticoid receptor-like (DNA-binding domain)"/>
    <property type="match status" value="1"/>
</dbReference>
<dbReference type="RefSeq" id="WP_187246575.1">
    <property type="nucleotide sequence ID" value="NZ_BAAAOK010000025.1"/>
</dbReference>
<reference evidence="6 7" key="1">
    <citation type="submission" date="2020-06" db="EMBL/GenBank/DDBJ databases">
        <title>Actinomadura xiongansis sp. nov., isolated from soil of Baiyangdian.</title>
        <authorList>
            <person name="Zhang X."/>
        </authorList>
    </citation>
    <scope>NUCLEOTIDE SEQUENCE [LARGE SCALE GENOMIC DNA]</scope>
    <source>
        <strain evidence="6 7">HBUM206468</strain>
    </source>
</reference>
<dbReference type="PANTHER" id="PTHR33823">
    <property type="entry name" value="RNA POLYMERASE-BINDING TRANSCRIPTION FACTOR DKSA-RELATED"/>
    <property type="match status" value="1"/>
</dbReference>
<keyword evidence="2" id="KW-0863">Zinc-finger</keyword>
<evidence type="ECO:0000256" key="4">
    <source>
        <dbReference type="PROSITE-ProRule" id="PRU00510"/>
    </source>
</evidence>
<keyword evidence="1" id="KW-0479">Metal-binding</keyword>
<evidence type="ECO:0000256" key="2">
    <source>
        <dbReference type="ARBA" id="ARBA00022771"/>
    </source>
</evidence>
<evidence type="ECO:0000256" key="3">
    <source>
        <dbReference type="ARBA" id="ARBA00022833"/>
    </source>
</evidence>
<keyword evidence="3" id="KW-0862">Zinc</keyword>